<gene>
    <name evidence="1" type="ORF">B0O44_103414</name>
</gene>
<dbReference type="AlphaFoldDB" id="A0A318UIS1"/>
<evidence type="ECO:0000313" key="1">
    <source>
        <dbReference type="EMBL" id="PYF74968.1"/>
    </source>
</evidence>
<evidence type="ECO:0000313" key="2">
    <source>
        <dbReference type="Proteomes" id="UP000248198"/>
    </source>
</evidence>
<dbReference type="InterPro" id="IPR023393">
    <property type="entry name" value="START-like_dom_sf"/>
</dbReference>
<accession>A0A318UIS1</accession>
<reference evidence="1 2" key="1">
    <citation type="submission" date="2018-06" db="EMBL/GenBank/DDBJ databases">
        <title>Genomic Encyclopedia of Archaeal and Bacterial Type Strains, Phase II (KMG-II): from individual species to whole genera.</title>
        <authorList>
            <person name="Goeker M."/>
        </authorList>
    </citation>
    <scope>NUCLEOTIDE SEQUENCE [LARGE SCALE GENOMIC DNA]</scope>
    <source>
        <strain evidence="1 2">DSM 27372</strain>
    </source>
</reference>
<dbReference type="SUPFAM" id="SSF55961">
    <property type="entry name" value="Bet v1-like"/>
    <property type="match status" value="1"/>
</dbReference>
<dbReference type="RefSeq" id="WP_110829897.1">
    <property type="nucleotide sequence ID" value="NZ_QKLU01000003.1"/>
</dbReference>
<keyword evidence="2" id="KW-1185">Reference proteome</keyword>
<dbReference type="EMBL" id="QKLU01000003">
    <property type="protein sequence ID" value="PYF74968.1"/>
    <property type="molecule type" value="Genomic_DNA"/>
</dbReference>
<dbReference type="Gene3D" id="3.30.530.20">
    <property type="match status" value="1"/>
</dbReference>
<sequence length="152" mass="17199">MPVIHLETFIEAKPEKVFDLARSIDMHVISTQGTDEKVVGGRSSGLIELGESVTWQARHLGVVQRLTSKITAFDYPQYFVDEMQQGIFKSFRHEHLFLPQTGGTLMTDVFTYVSPLGLLGKLADKLFLYGYLKRLLIKRNAVIKAHAENSIF</sequence>
<dbReference type="CDD" id="cd07820">
    <property type="entry name" value="SRPBCC_3"/>
    <property type="match status" value="1"/>
</dbReference>
<protein>
    <submittedName>
        <fullName evidence="1">Ligand-binding SRPBCC domain-containing protein</fullName>
    </submittedName>
</protein>
<comment type="caution">
    <text evidence="1">The sequence shown here is derived from an EMBL/GenBank/DDBJ whole genome shotgun (WGS) entry which is preliminary data.</text>
</comment>
<proteinExistence type="predicted"/>
<dbReference type="Proteomes" id="UP000248198">
    <property type="component" value="Unassembled WGS sequence"/>
</dbReference>
<name>A0A318UIS1_9SPHI</name>
<dbReference type="OrthoDB" id="9801773at2"/>
<organism evidence="1 2">
    <name type="scientific">Pedobacter nutrimenti</name>
    <dbReference type="NCBI Taxonomy" id="1241337"/>
    <lineage>
        <taxon>Bacteria</taxon>
        <taxon>Pseudomonadati</taxon>
        <taxon>Bacteroidota</taxon>
        <taxon>Sphingobacteriia</taxon>
        <taxon>Sphingobacteriales</taxon>
        <taxon>Sphingobacteriaceae</taxon>
        <taxon>Pedobacter</taxon>
    </lineage>
</organism>